<dbReference type="Gene3D" id="3.40.50.1110">
    <property type="entry name" value="SGNH hydrolase"/>
    <property type="match status" value="1"/>
</dbReference>
<protein>
    <submittedName>
        <fullName evidence="2">Lysophospholipase L1-like esterase</fullName>
    </submittedName>
</protein>
<evidence type="ECO:0000313" key="3">
    <source>
        <dbReference type="Proteomes" id="UP000240978"/>
    </source>
</evidence>
<proteinExistence type="predicted"/>
<keyword evidence="3" id="KW-1185">Reference proteome</keyword>
<name>A0A2P8GCR6_9BACT</name>
<dbReference type="InterPro" id="IPR013830">
    <property type="entry name" value="SGNH_hydro"/>
</dbReference>
<dbReference type="GO" id="GO:0016788">
    <property type="term" value="F:hydrolase activity, acting on ester bonds"/>
    <property type="evidence" value="ECO:0007669"/>
    <property type="project" value="UniProtKB-ARBA"/>
</dbReference>
<dbReference type="Proteomes" id="UP000240978">
    <property type="component" value="Unassembled WGS sequence"/>
</dbReference>
<gene>
    <name evidence="2" type="ORF">CLV42_10466</name>
</gene>
<dbReference type="AlphaFoldDB" id="A0A2P8GCR6"/>
<accession>A0A2P8GCR6</accession>
<dbReference type="SUPFAM" id="SSF52266">
    <property type="entry name" value="SGNH hydrolase"/>
    <property type="match status" value="1"/>
</dbReference>
<reference evidence="2 3" key="1">
    <citation type="submission" date="2018-03" db="EMBL/GenBank/DDBJ databases">
        <title>Genomic Encyclopedia of Archaeal and Bacterial Type Strains, Phase II (KMG-II): from individual species to whole genera.</title>
        <authorList>
            <person name="Goeker M."/>
        </authorList>
    </citation>
    <scope>NUCLEOTIDE SEQUENCE [LARGE SCALE GENOMIC DNA]</scope>
    <source>
        <strain evidence="2 3">DSM 18107</strain>
    </source>
</reference>
<organism evidence="2 3">
    <name type="scientific">Chitinophaga ginsengisoli</name>
    <dbReference type="NCBI Taxonomy" id="363837"/>
    <lineage>
        <taxon>Bacteria</taxon>
        <taxon>Pseudomonadati</taxon>
        <taxon>Bacteroidota</taxon>
        <taxon>Chitinophagia</taxon>
        <taxon>Chitinophagales</taxon>
        <taxon>Chitinophagaceae</taxon>
        <taxon>Chitinophaga</taxon>
    </lineage>
</organism>
<dbReference type="EMBL" id="PYGK01000004">
    <property type="protein sequence ID" value="PSL31772.1"/>
    <property type="molecule type" value="Genomic_DNA"/>
</dbReference>
<evidence type="ECO:0000259" key="1">
    <source>
        <dbReference type="Pfam" id="PF13472"/>
    </source>
</evidence>
<dbReference type="InterPro" id="IPR036514">
    <property type="entry name" value="SGNH_hydro_sf"/>
</dbReference>
<dbReference type="CDD" id="cd01832">
    <property type="entry name" value="SGNH_hydrolase_like_1"/>
    <property type="match status" value="1"/>
</dbReference>
<evidence type="ECO:0000313" key="2">
    <source>
        <dbReference type="EMBL" id="PSL31772.1"/>
    </source>
</evidence>
<feature type="domain" description="SGNH hydrolase-type esterase" evidence="1">
    <location>
        <begin position="20"/>
        <end position="193"/>
    </location>
</feature>
<sequence>MIPGNQHSQDTAVSNFTYLALGDSYTIGESVPEEHRFPVQAAGLLGAKGIHVAAPRIIAKTGWTTDELEAAVNEAAITDTFSIVTLLIGVNNQYRGRSVAEYKTEFTRLLKQAIRFAGDHSDRVVVLSIPDWGVVPFAEGRDRQQIGEEIDAFNAANKSIAKKFRVHYLDITADSREAATDPSLVASDGLHYSGKEMAIWAGKLAGIMAAILH</sequence>
<dbReference type="Pfam" id="PF13472">
    <property type="entry name" value="Lipase_GDSL_2"/>
    <property type="match status" value="1"/>
</dbReference>
<comment type="caution">
    <text evidence="2">The sequence shown here is derived from an EMBL/GenBank/DDBJ whole genome shotgun (WGS) entry which is preliminary data.</text>
</comment>